<evidence type="ECO:0000313" key="1">
    <source>
        <dbReference type="EMBL" id="QFI74833.1"/>
    </source>
</evidence>
<dbReference type="EMBL" id="CP044543">
    <property type="protein sequence ID" value="QFI74833.1"/>
    <property type="molecule type" value="Genomic_DNA"/>
</dbReference>
<reference evidence="2" key="1">
    <citation type="submission" date="2019-10" db="EMBL/GenBank/DDBJ databases">
        <title>Complete Genome Sequence of Bradyrhizobium betae type strain PL7HG1T.</title>
        <authorList>
            <person name="Bromfield E.S.P."/>
            <person name="Cloutier S."/>
        </authorList>
    </citation>
    <scope>NUCLEOTIDE SEQUENCE [LARGE SCALE GENOMIC DNA]</scope>
    <source>
        <strain evidence="2">PL7HG1</strain>
    </source>
</reference>
<protein>
    <submittedName>
        <fullName evidence="1">Uncharacterized protein</fullName>
    </submittedName>
</protein>
<organism evidence="1 2">
    <name type="scientific">Bradyrhizobium betae</name>
    <dbReference type="NCBI Taxonomy" id="244734"/>
    <lineage>
        <taxon>Bacteria</taxon>
        <taxon>Pseudomonadati</taxon>
        <taxon>Pseudomonadota</taxon>
        <taxon>Alphaproteobacteria</taxon>
        <taxon>Hyphomicrobiales</taxon>
        <taxon>Nitrobacteraceae</taxon>
        <taxon>Bradyrhizobium</taxon>
    </lineage>
</organism>
<accession>A0A5P6PBH1</accession>
<proteinExistence type="predicted"/>
<dbReference type="AlphaFoldDB" id="A0A5P6PBH1"/>
<gene>
    <name evidence="1" type="ORF">F8237_21940</name>
</gene>
<sequence>MLAQMVANDAAASNAFSRMKSRRAIAKRAILIGLLCPLLAGCAVTTPVKNPDPADPTAKVARVGYAPTTRPYVSLRPAAPVGWREQNQRVAPAPKNEK</sequence>
<evidence type="ECO:0000313" key="2">
    <source>
        <dbReference type="Proteomes" id="UP000325641"/>
    </source>
</evidence>
<name>A0A5P6PBH1_9BRAD</name>
<dbReference type="KEGG" id="bbet:F8237_21940"/>
<dbReference type="Proteomes" id="UP000325641">
    <property type="component" value="Chromosome"/>
</dbReference>